<name>A0A9J6G2P5_HAELO</name>
<proteinExistence type="predicted"/>
<feature type="compositionally biased region" description="Pro residues" evidence="1">
    <location>
        <begin position="173"/>
        <end position="183"/>
    </location>
</feature>
<feature type="compositionally biased region" description="Low complexity" evidence="1">
    <location>
        <begin position="184"/>
        <end position="199"/>
    </location>
</feature>
<dbReference type="Proteomes" id="UP000821853">
    <property type="component" value="Chromosome 3"/>
</dbReference>
<feature type="compositionally biased region" description="Polar residues" evidence="1">
    <location>
        <begin position="550"/>
        <end position="569"/>
    </location>
</feature>
<dbReference type="OrthoDB" id="6504619at2759"/>
<evidence type="ECO:0000313" key="3">
    <source>
        <dbReference type="Proteomes" id="UP000821853"/>
    </source>
</evidence>
<sequence length="903" mass="97343">MTAFAKELPTSRGAAPQSDATFWQAALMLAYTERGISTRRQGSSERMERQGTVILDDDCGITEKSFYHRERMWAKPQRRICLCGSEDVRASLDFLDQVIAEYNSSATEHGLAPLPEHEPVGVKTPNGRLDGVTCDEEAGTAAPAEAPFSINLVIVNGVAKEEPQGPVADDEPPPVPKRSPPSLPRSSSTSSVTSSRDYPVSPPPRRRYLSPERRRRALMMNPASACRPLTPDLLDPVFRLPTSEPTAAPQDSRPLLQLAQQQRVEKPDTTLTCQSDAASRTLLRAAGGQTYPNDDRSSRSPLDRVDGNANGDVFRRHTVLAEVAEGEPFISPPVQIGIPREFADLSSPMEVSRALIMTGSHTFDTHDPNAPSQGRTLLGSFSAKDGSLPRQMPSPICSRASLYSSPMPRVLQREGATTFEHSQFNEVTDTEIGSQREKDTGNLLLNGSGGPQDSNVVCIDNKFINGLCSPDETSRDRDRTRLTVTFRTLPETETFRRKSESRNSIHVDFNVRDGAARNEKPQNAAAADIGETADKVHGVISTPGLCRSLSLRSNRKPGSSNIHSPPSSRTTDDFSPPPLPPRKAKDEARRLQAEENASPTPKRVTFHILPTTHENAERKSSSPTLACKSGEQNPGDGFFTRPTPKAKQPAAGKTRAASPMCHRATNGSHSPVTASKAKNGVQGRTGSKDNGAAQAPPAKEAATVTKKTFEPPSAAGEVSTDCYNVYNVRTGKISSSVTKPNALGRSAAKAPLESVQCTNGTTGGHRRECQLTKLRNISPTREAEKLIGKIISRRQSTVLGPPSTQCRHDNFRKISTCRAGRGGRVQPRAHLVVACAGTRSEYSGPCEDEIALLVGFRPQGLRKACPNQARLLCIGACAENPGRRRVSGESIRPGGGCALAGGV</sequence>
<feature type="compositionally biased region" description="Basic and acidic residues" evidence="1">
    <location>
        <begin position="583"/>
        <end position="593"/>
    </location>
</feature>
<feature type="region of interest" description="Disordered" evidence="1">
    <location>
        <begin position="549"/>
        <end position="716"/>
    </location>
</feature>
<dbReference type="AlphaFoldDB" id="A0A9J6G2P5"/>
<feature type="region of interest" description="Disordered" evidence="1">
    <location>
        <begin position="283"/>
        <end position="310"/>
    </location>
</feature>
<dbReference type="OMA" id="CYNVYNV"/>
<feature type="compositionally biased region" description="Low complexity" evidence="1">
    <location>
        <begin position="692"/>
        <end position="702"/>
    </location>
</feature>
<organism evidence="2 3">
    <name type="scientific">Haemaphysalis longicornis</name>
    <name type="common">Bush tick</name>
    <dbReference type="NCBI Taxonomy" id="44386"/>
    <lineage>
        <taxon>Eukaryota</taxon>
        <taxon>Metazoa</taxon>
        <taxon>Ecdysozoa</taxon>
        <taxon>Arthropoda</taxon>
        <taxon>Chelicerata</taxon>
        <taxon>Arachnida</taxon>
        <taxon>Acari</taxon>
        <taxon>Parasitiformes</taxon>
        <taxon>Ixodida</taxon>
        <taxon>Ixodoidea</taxon>
        <taxon>Ixodidae</taxon>
        <taxon>Haemaphysalinae</taxon>
        <taxon>Haemaphysalis</taxon>
    </lineage>
</organism>
<gene>
    <name evidence="2" type="ORF">HPB48_007721</name>
</gene>
<accession>A0A9J6G2P5</accession>
<feature type="compositionally biased region" description="Basic and acidic residues" evidence="1">
    <location>
        <begin position="293"/>
        <end position="306"/>
    </location>
</feature>
<evidence type="ECO:0000256" key="1">
    <source>
        <dbReference type="SAM" id="MobiDB-lite"/>
    </source>
</evidence>
<evidence type="ECO:0000313" key="2">
    <source>
        <dbReference type="EMBL" id="KAH9369754.1"/>
    </source>
</evidence>
<feature type="compositionally biased region" description="Basic residues" evidence="1">
    <location>
        <begin position="204"/>
        <end position="213"/>
    </location>
</feature>
<dbReference type="EMBL" id="JABSTR010000005">
    <property type="protein sequence ID" value="KAH9369754.1"/>
    <property type="molecule type" value="Genomic_DNA"/>
</dbReference>
<keyword evidence="3" id="KW-1185">Reference proteome</keyword>
<reference evidence="2 3" key="1">
    <citation type="journal article" date="2020" name="Cell">
        <title>Large-Scale Comparative Analyses of Tick Genomes Elucidate Their Genetic Diversity and Vector Capacities.</title>
        <authorList>
            <consortium name="Tick Genome and Microbiome Consortium (TIGMIC)"/>
            <person name="Jia N."/>
            <person name="Wang J."/>
            <person name="Shi W."/>
            <person name="Du L."/>
            <person name="Sun Y."/>
            <person name="Zhan W."/>
            <person name="Jiang J.F."/>
            <person name="Wang Q."/>
            <person name="Zhang B."/>
            <person name="Ji P."/>
            <person name="Bell-Sakyi L."/>
            <person name="Cui X.M."/>
            <person name="Yuan T.T."/>
            <person name="Jiang B.G."/>
            <person name="Yang W.F."/>
            <person name="Lam T.T."/>
            <person name="Chang Q.C."/>
            <person name="Ding S.J."/>
            <person name="Wang X.J."/>
            <person name="Zhu J.G."/>
            <person name="Ruan X.D."/>
            <person name="Zhao L."/>
            <person name="Wei J.T."/>
            <person name="Ye R.Z."/>
            <person name="Que T.C."/>
            <person name="Du C.H."/>
            <person name="Zhou Y.H."/>
            <person name="Cheng J.X."/>
            <person name="Dai P.F."/>
            <person name="Guo W.B."/>
            <person name="Han X.H."/>
            <person name="Huang E.J."/>
            <person name="Li L.F."/>
            <person name="Wei W."/>
            <person name="Gao Y.C."/>
            <person name="Liu J.Z."/>
            <person name="Shao H.Z."/>
            <person name="Wang X."/>
            <person name="Wang C.C."/>
            <person name="Yang T.C."/>
            <person name="Huo Q.B."/>
            <person name="Li W."/>
            <person name="Chen H.Y."/>
            <person name="Chen S.E."/>
            <person name="Zhou L.G."/>
            <person name="Ni X.B."/>
            <person name="Tian J.H."/>
            <person name="Sheng Y."/>
            <person name="Liu T."/>
            <person name="Pan Y.S."/>
            <person name="Xia L.Y."/>
            <person name="Li J."/>
            <person name="Zhao F."/>
            <person name="Cao W.C."/>
        </authorList>
    </citation>
    <scope>NUCLEOTIDE SEQUENCE [LARGE SCALE GENOMIC DNA]</scope>
    <source>
        <strain evidence="2">HaeL-2018</strain>
    </source>
</reference>
<dbReference type="VEuPathDB" id="VectorBase:HLOH_047221"/>
<comment type="caution">
    <text evidence="2">The sequence shown here is derived from an EMBL/GenBank/DDBJ whole genome shotgun (WGS) entry which is preliminary data.</text>
</comment>
<feature type="region of interest" description="Disordered" evidence="1">
    <location>
        <begin position="162"/>
        <end position="213"/>
    </location>
</feature>
<protein>
    <submittedName>
        <fullName evidence="2">Uncharacterized protein</fullName>
    </submittedName>
</protein>
<feature type="region of interest" description="Disordered" evidence="1">
    <location>
        <begin position="109"/>
        <end position="140"/>
    </location>
</feature>